<dbReference type="AlphaFoldDB" id="A0A1H9YBY9"/>
<name>A0A1H9YBY9_9BACI</name>
<feature type="transmembrane region" description="Helical" evidence="1">
    <location>
        <begin position="49"/>
        <end position="68"/>
    </location>
</feature>
<sequence length="176" mass="21179">MTTFLYLLEPLTPKSFDKNELYTLVIIVVVWVLFIILHKKERLLSQTEIIALYVFNVWFATVGDRMLAEPPLDFYDTLDYAHGELFDSILQVVVYPVPIIIAIHLFRKLKPNRIWFMLISASILSGLEWISETFFDVFQFKNWRTMYSFVFYFFVIRINLSYIHKIQELFMDRKRK</sequence>
<dbReference type="EMBL" id="FOHE01000001">
    <property type="protein sequence ID" value="SES66374.1"/>
    <property type="molecule type" value="Genomic_DNA"/>
</dbReference>
<evidence type="ECO:0000256" key="1">
    <source>
        <dbReference type="SAM" id="Phobius"/>
    </source>
</evidence>
<dbReference type="RefSeq" id="WP_090866106.1">
    <property type="nucleotide sequence ID" value="NZ_FOHE01000001.1"/>
</dbReference>
<feature type="transmembrane region" description="Helical" evidence="1">
    <location>
        <begin position="113"/>
        <end position="131"/>
    </location>
</feature>
<proteinExistence type="predicted"/>
<dbReference type="STRING" id="930131.SAMN05216389_101306"/>
<organism evidence="2 3">
    <name type="scientific">Oceanobacillus limi</name>
    <dbReference type="NCBI Taxonomy" id="930131"/>
    <lineage>
        <taxon>Bacteria</taxon>
        <taxon>Bacillati</taxon>
        <taxon>Bacillota</taxon>
        <taxon>Bacilli</taxon>
        <taxon>Bacillales</taxon>
        <taxon>Bacillaceae</taxon>
        <taxon>Oceanobacillus</taxon>
    </lineage>
</organism>
<protein>
    <submittedName>
        <fullName evidence="2">Uncharacterized protein</fullName>
    </submittedName>
</protein>
<keyword evidence="1" id="KW-0472">Membrane</keyword>
<dbReference type="OrthoDB" id="2381462at2"/>
<feature type="transmembrane region" description="Helical" evidence="1">
    <location>
        <begin position="20"/>
        <end position="37"/>
    </location>
</feature>
<feature type="transmembrane region" description="Helical" evidence="1">
    <location>
        <begin position="88"/>
        <end position="106"/>
    </location>
</feature>
<gene>
    <name evidence="2" type="ORF">SAMN05216389_101306</name>
</gene>
<keyword evidence="1" id="KW-0812">Transmembrane</keyword>
<accession>A0A1H9YBY9</accession>
<reference evidence="2 3" key="1">
    <citation type="submission" date="2016-10" db="EMBL/GenBank/DDBJ databases">
        <authorList>
            <person name="de Groot N.N."/>
        </authorList>
    </citation>
    <scope>NUCLEOTIDE SEQUENCE [LARGE SCALE GENOMIC DNA]</scope>
    <source>
        <strain evidence="2 3">IBRC-M 10780</strain>
    </source>
</reference>
<feature type="transmembrane region" description="Helical" evidence="1">
    <location>
        <begin position="146"/>
        <end position="166"/>
    </location>
</feature>
<evidence type="ECO:0000313" key="3">
    <source>
        <dbReference type="Proteomes" id="UP000198618"/>
    </source>
</evidence>
<keyword evidence="1" id="KW-1133">Transmembrane helix</keyword>
<dbReference type="Proteomes" id="UP000198618">
    <property type="component" value="Unassembled WGS sequence"/>
</dbReference>
<evidence type="ECO:0000313" key="2">
    <source>
        <dbReference type="EMBL" id="SES66374.1"/>
    </source>
</evidence>
<keyword evidence="3" id="KW-1185">Reference proteome</keyword>